<name>K9VS81_9CYAN</name>
<keyword evidence="3" id="KW-1185">Reference proteome</keyword>
<dbReference type="RefSeq" id="WP_015211609.1">
    <property type="nucleotide sequence ID" value="NC_019763.1"/>
</dbReference>
<geneLocation type="plasmid" evidence="2 3">
    <name>pOSC7112.01</name>
</geneLocation>
<proteinExistence type="predicted"/>
<reference evidence="2 3" key="1">
    <citation type="submission" date="2012-05" db="EMBL/GenBank/DDBJ databases">
        <title>Finished plasmid 1 of genome of Oscillatoria sp. PCC 7112.</title>
        <authorList>
            <consortium name="US DOE Joint Genome Institute"/>
            <person name="Gugger M."/>
            <person name="Coursin T."/>
            <person name="Rippka R."/>
            <person name="Tandeau De Marsac N."/>
            <person name="Huntemann M."/>
            <person name="Wei C.-L."/>
            <person name="Han J."/>
            <person name="Detter J.C."/>
            <person name="Han C."/>
            <person name="Tapia R."/>
            <person name="Davenport K."/>
            <person name="Daligault H."/>
            <person name="Erkkila T."/>
            <person name="Gu W."/>
            <person name="Munk A.C.C."/>
            <person name="Teshima H."/>
            <person name="Xu Y."/>
            <person name="Chain P."/>
            <person name="Chen A."/>
            <person name="Krypides N."/>
            <person name="Mavromatis K."/>
            <person name="Markowitz V."/>
            <person name="Szeto E."/>
            <person name="Ivanova N."/>
            <person name="Mikhailova N."/>
            <person name="Ovchinnikova G."/>
            <person name="Pagani I."/>
            <person name="Pati A."/>
            <person name="Goodwin L."/>
            <person name="Peters L."/>
            <person name="Pitluck S."/>
            <person name="Woyke T."/>
            <person name="Kerfeld C."/>
        </authorList>
    </citation>
    <scope>NUCLEOTIDE SEQUENCE [LARGE SCALE GENOMIC DNA]</scope>
    <source>
        <strain evidence="2 3">PCC 7112</strain>
        <plasmid evidence="2 3">pOSC7112.01</plasmid>
    </source>
</reference>
<organism evidence="2 3">
    <name type="scientific">Phormidium nigroviride PCC 7112</name>
    <dbReference type="NCBI Taxonomy" id="179408"/>
    <lineage>
        <taxon>Bacteria</taxon>
        <taxon>Bacillati</taxon>
        <taxon>Cyanobacteriota</taxon>
        <taxon>Cyanophyceae</taxon>
        <taxon>Oscillatoriophycideae</taxon>
        <taxon>Oscillatoriales</taxon>
        <taxon>Oscillatoriaceae</taxon>
        <taxon>Phormidium</taxon>
    </lineage>
</organism>
<dbReference type="Pfam" id="PF10989">
    <property type="entry name" value="DUF2808"/>
    <property type="match status" value="1"/>
</dbReference>
<dbReference type="AlphaFoldDB" id="K9VS81"/>
<feature type="signal peptide" evidence="1">
    <location>
        <begin position="1"/>
        <end position="21"/>
    </location>
</feature>
<dbReference type="Proteomes" id="UP000010478">
    <property type="component" value="Plasmid pOSC7112.01"/>
</dbReference>
<dbReference type="InterPro" id="IPR021256">
    <property type="entry name" value="DUF2808"/>
</dbReference>
<gene>
    <name evidence="2" type="ORF">Osc7112_6258</name>
</gene>
<evidence type="ECO:0008006" key="4">
    <source>
        <dbReference type="Google" id="ProtNLM"/>
    </source>
</evidence>
<dbReference type="KEGG" id="oni:Osc7112_6258"/>
<dbReference type="HOGENOM" id="CLU_129324_1_0_3"/>
<evidence type="ECO:0000313" key="2">
    <source>
        <dbReference type="EMBL" id="AFZ10434.1"/>
    </source>
</evidence>
<evidence type="ECO:0000256" key="1">
    <source>
        <dbReference type="SAM" id="SignalP"/>
    </source>
</evidence>
<evidence type="ECO:0000313" key="3">
    <source>
        <dbReference type="Proteomes" id="UP000010478"/>
    </source>
</evidence>
<keyword evidence="2" id="KW-0614">Plasmid</keyword>
<feature type="chain" id="PRO_5003937660" description="DUF2808 domain-containing protein" evidence="1">
    <location>
        <begin position="22"/>
        <end position="157"/>
    </location>
</feature>
<keyword evidence="1" id="KW-0732">Signal</keyword>
<protein>
    <recommendedName>
        <fullName evidence="4">DUF2808 domain-containing protein</fullName>
    </recommendedName>
</protein>
<sequence>MKKLISSGAAFALILASSISAAEATGIPGDSKSPHIVGGRSYPDYPTWRAFHDFDVHVEGEAISELSIQLPPVRVKGIEVSSQSGEKIEATTSVKGGKATVVFSKPVVAGTVLTISVLEVEASIYPSNYIYRVYAKKVGQSSDRKVGTANIQTLPRW</sequence>
<dbReference type="EMBL" id="CP003615">
    <property type="protein sequence ID" value="AFZ10434.1"/>
    <property type="molecule type" value="Genomic_DNA"/>
</dbReference>
<accession>K9VS81</accession>